<keyword evidence="3" id="KW-1185">Reference proteome</keyword>
<feature type="transmembrane region" description="Helical" evidence="1">
    <location>
        <begin position="9"/>
        <end position="27"/>
    </location>
</feature>
<evidence type="ECO:0000313" key="2">
    <source>
        <dbReference type="EMBL" id="SHF17165.1"/>
    </source>
</evidence>
<protein>
    <submittedName>
        <fullName evidence="2">Uncharacterized protein</fullName>
    </submittedName>
</protein>
<keyword evidence="1" id="KW-0472">Membrane</keyword>
<dbReference type="EMBL" id="FQUF01000039">
    <property type="protein sequence ID" value="SHF17165.1"/>
    <property type="molecule type" value="Genomic_DNA"/>
</dbReference>
<evidence type="ECO:0000256" key="1">
    <source>
        <dbReference type="SAM" id="Phobius"/>
    </source>
</evidence>
<gene>
    <name evidence="2" type="ORF">SAMN02745249_01959</name>
</gene>
<dbReference type="STRING" id="1121025.SAMN02745249_01959"/>
<keyword evidence="1" id="KW-0812">Transmembrane</keyword>
<keyword evidence="1" id="KW-1133">Transmembrane helix</keyword>
<name>A0A1M4ZGR2_9LACT</name>
<proteinExistence type="predicted"/>
<evidence type="ECO:0000313" key="3">
    <source>
        <dbReference type="Proteomes" id="UP000184128"/>
    </source>
</evidence>
<feature type="transmembrane region" description="Helical" evidence="1">
    <location>
        <begin position="33"/>
        <end position="54"/>
    </location>
</feature>
<accession>A0A1M4ZGR2</accession>
<dbReference type="AlphaFoldDB" id="A0A1M4ZGR2"/>
<sequence length="62" mass="7334">MLKTFIKEIIKITMVAFAVTLVIRFIQSRPINIISVFYESIIYSITFTLVFNFLRENNTSKR</sequence>
<reference evidence="2 3" key="1">
    <citation type="submission" date="2016-11" db="EMBL/GenBank/DDBJ databases">
        <authorList>
            <person name="Jaros S."/>
            <person name="Januszkiewicz K."/>
            <person name="Wedrychowicz H."/>
        </authorList>
    </citation>
    <scope>NUCLEOTIDE SEQUENCE [LARGE SCALE GENOMIC DNA]</scope>
    <source>
        <strain evidence="2 3">DSM 15692</strain>
    </source>
</reference>
<organism evidence="2 3">
    <name type="scientific">Atopostipes suicloacalis DSM 15692</name>
    <dbReference type="NCBI Taxonomy" id="1121025"/>
    <lineage>
        <taxon>Bacteria</taxon>
        <taxon>Bacillati</taxon>
        <taxon>Bacillota</taxon>
        <taxon>Bacilli</taxon>
        <taxon>Lactobacillales</taxon>
        <taxon>Carnobacteriaceae</taxon>
        <taxon>Atopostipes</taxon>
    </lineage>
</organism>
<dbReference type="Proteomes" id="UP000184128">
    <property type="component" value="Unassembled WGS sequence"/>
</dbReference>